<keyword evidence="2" id="KW-0732">Signal</keyword>
<dbReference type="EMBL" id="LR134355">
    <property type="protein sequence ID" value="VEG48419.1"/>
    <property type="molecule type" value="Genomic_DNA"/>
</dbReference>
<organism evidence="3 4">
    <name type="scientific">Mycolicibacterium chitae</name>
    <name type="common">Mycobacterium chitae</name>
    <dbReference type="NCBI Taxonomy" id="1792"/>
    <lineage>
        <taxon>Bacteria</taxon>
        <taxon>Bacillati</taxon>
        <taxon>Actinomycetota</taxon>
        <taxon>Actinomycetes</taxon>
        <taxon>Mycobacteriales</taxon>
        <taxon>Mycobacteriaceae</taxon>
        <taxon>Mycolicibacterium</taxon>
    </lineage>
</organism>
<evidence type="ECO:0000256" key="2">
    <source>
        <dbReference type="SAM" id="SignalP"/>
    </source>
</evidence>
<evidence type="ECO:0000313" key="4">
    <source>
        <dbReference type="Proteomes" id="UP000282551"/>
    </source>
</evidence>
<feature type="region of interest" description="Disordered" evidence="1">
    <location>
        <begin position="25"/>
        <end position="46"/>
    </location>
</feature>
<protein>
    <submittedName>
        <fullName evidence="3">Putative secreted protein</fullName>
    </submittedName>
</protein>
<dbReference type="AlphaFoldDB" id="A0A448I7D2"/>
<proteinExistence type="predicted"/>
<dbReference type="RefSeq" id="WP_126334219.1">
    <property type="nucleotide sequence ID" value="NZ_AP022604.1"/>
</dbReference>
<feature type="chain" id="PRO_5019091479" evidence="2">
    <location>
        <begin position="28"/>
        <end position="196"/>
    </location>
</feature>
<reference evidence="3 4" key="1">
    <citation type="submission" date="2018-12" db="EMBL/GenBank/DDBJ databases">
        <authorList>
            <consortium name="Pathogen Informatics"/>
        </authorList>
    </citation>
    <scope>NUCLEOTIDE SEQUENCE [LARGE SCALE GENOMIC DNA]</scope>
    <source>
        <strain evidence="3 4">NCTC10485</strain>
    </source>
</reference>
<keyword evidence="4" id="KW-1185">Reference proteome</keyword>
<gene>
    <name evidence="3" type="ORF">NCTC10485_02713</name>
</gene>
<dbReference type="OrthoDB" id="4636369at2"/>
<sequence length="196" mass="20870">MRLRQRIGLIGAAAVLAAVGTAAPAPAEPSVAPPPDGEYSYNQPGKPAAHWSMQSICAQASGTRAQPDYSDPHIQTLGCVLNVTSTTDKPADAEQQLLNVAGRARLSNGLWAFEYNPPAGQICPDGRTARLQQKFEFSEVTLTGTRTTLWGDECGGPPGMSKEPFSLQFLAPLDPPVVDRFPMNCDYLAGRPSICS</sequence>
<feature type="signal peptide" evidence="2">
    <location>
        <begin position="1"/>
        <end position="27"/>
    </location>
</feature>
<accession>A0A448I7D2</accession>
<evidence type="ECO:0000313" key="3">
    <source>
        <dbReference type="EMBL" id="VEG48419.1"/>
    </source>
</evidence>
<name>A0A448I7D2_MYCCI</name>
<evidence type="ECO:0000256" key="1">
    <source>
        <dbReference type="SAM" id="MobiDB-lite"/>
    </source>
</evidence>
<dbReference type="Proteomes" id="UP000282551">
    <property type="component" value="Chromosome"/>
</dbReference>